<dbReference type="AlphaFoldDB" id="A0A2D2LXY6"/>
<protein>
    <recommendedName>
        <fullName evidence="3">ATP-binding protein</fullName>
    </recommendedName>
</protein>
<organism evidence="1 2">
    <name type="scientific">Faucicola osloensis</name>
    <name type="common">Moraxella osloensis</name>
    <dbReference type="NCBI Taxonomy" id="34062"/>
    <lineage>
        <taxon>Bacteria</taxon>
        <taxon>Pseudomonadati</taxon>
        <taxon>Pseudomonadota</taxon>
        <taxon>Gammaproteobacteria</taxon>
        <taxon>Moraxellales</taxon>
        <taxon>Moraxellaceae</taxon>
        <taxon>Faucicola</taxon>
    </lineage>
</organism>
<dbReference type="InterPro" id="IPR027417">
    <property type="entry name" value="P-loop_NTPase"/>
</dbReference>
<name>A0A2D2LXY6_FAUOS</name>
<geneLocation type="plasmid" evidence="2">
    <name>pnp7-2</name>
</geneLocation>
<dbReference type="EMBL" id="CP024445">
    <property type="protein sequence ID" value="ATR79878.1"/>
    <property type="molecule type" value="Genomic_DNA"/>
</dbReference>
<dbReference type="RefSeq" id="WP_100271209.1">
    <property type="nucleotide sequence ID" value="NZ_CP024445.1"/>
</dbReference>
<evidence type="ECO:0000313" key="1">
    <source>
        <dbReference type="EMBL" id="ATR79878.1"/>
    </source>
</evidence>
<proteinExistence type="predicted"/>
<accession>A0A2D2LXY6</accession>
<keyword evidence="1" id="KW-0614">Plasmid</keyword>
<dbReference type="PANTHER" id="PTHR34301">
    <property type="entry name" value="DNA-BINDING PROTEIN-RELATED"/>
    <property type="match status" value="1"/>
</dbReference>
<dbReference type="PANTHER" id="PTHR34301:SF8">
    <property type="entry name" value="ATPASE DOMAIN-CONTAINING PROTEIN"/>
    <property type="match status" value="1"/>
</dbReference>
<evidence type="ECO:0008006" key="3">
    <source>
        <dbReference type="Google" id="ProtNLM"/>
    </source>
</evidence>
<sequence>MTTGNIVYKENYFPRPKDENKIWRKIEGGNHLLLLAPRRVGKSSMIQFLKDHPRDGYTVIYSYVQACDSEQKFYEKLLLDINQSEFINQDRLFNRQFRDSLGKLAVNFSFEFVGVKIATDIKKQPVPLTQKTIRQVLLEALKGRDIKIILAVDEFPDVLLTIYEQAGVGAAKAFLASIRELCQDIEFSRHIQFIFTGSIGLDTLAKKLSLSNLINMLTEVGISPLTDEEAYNFIDFYLKNQRISVQLPTSIKQLMIDQIGWNMPYYLSLVCDQMIDDDIDFNRIDNQQVLDSINRLFAQENTTKFSHWRERLNRLEPLEKQFALKLLQLVSQQEQTLSHAEAFNLSQHADFRDSVSFNYVINALQTEGYLFQEFIENSSRYRFTSPLLKRWWQRYGN</sequence>
<dbReference type="Gene3D" id="3.40.50.300">
    <property type="entry name" value="P-loop containing nucleotide triphosphate hydrolases"/>
    <property type="match status" value="1"/>
</dbReference>
<dbReference type="SUPFAM" id="SSF52540">
    <property type="entry name" value="P-loop containing nucleoside triphosphate hydrolases"/>
    <property type="match status" value="1"/>
</dbReference>
<reference evidence="2" key="1">
    <citation type="submission" date="2017-10" db="EMBL/GenBank/DDBJ databases">
        <title>Complete genome sequence of Moraxella osloensis NP7 isolated from human skin.</title>
        <authorList>
            <person name="Lee K."/>
            <person name="Lim J.Y."/>
            <person name="Hwang I."/>
        </authorList>
    </citation>
    <scope>NUCLEOTIDE SEQUENCE [LARGE SCALE GENOMIC DNA]</scope>
    <source>
        <strain evidence="2">NP7</strain>
        <plasmid evidence="2">pnp7-2</plasmid>
    </source>
</reference>
<gene>
    <name evidence="1" type="ORF">NP7_11005</name>
</gene>
<dbReference type="Proteomes" id="UP000229340">
    <property type="component" value="Plasmid pNP7-2"/>
</dbReference>
<evidence type="ECO:0000313" key="2">
    <source>
        <dbReference type="Proteomes" id="UP000229340"/>
    </source>
</evidence>